<comment type="caution">
    <text evidence="7">The sequence shown here is derived from an EMBL/GenBank/DDBJ whole genome shotgun (WGS) entry which is preliminary data.</text>
</comment>
<dbReference type="Proteomes" id="UP001634394">
    <property type="component" value="Unassembled WGS sequence"/>
</dbReference>
<evidence type="ECO:0000313" key="7">
    <source>
        <dbReference type="EMBL" id="KAL3860260.1"/>
    </source>
</evidence>
<dbReference type="PANTHER" id="PTHR25462">
    <property type="entry name" value="BONUS, ISOFORM C-RELATED"/>
    <property type="match status" value="1"/>
</dbReference>
<feature type="domain" description="RING-type" evidence="5">
    <location>
        <begin position="14"/>
        <end position="61"/>
    </location>
</feature>
<organism evidence="7 8">
    <name type="scientific">Sinanodonta woodiana</name>
    <name type="common">Chinese pond mussel</name>
    <name type="synonym">Anodonta woodiana</name>
    <dbReference type="NCBI Taxonomy" id="1069815"/>
    <lineage>
        <taxon>Eukaryota</taxon>
        <taxon>Metazoa</taxon>
        <taxon>Spiralia</taxon>
        <taxon>Lophotrochozoa</taxon>
        <taxon>Mollusca</taxon>
        <taxon>Bivalvia</taxon>
        <taxon>Autobranchia</taxon>
        <taxon>Heteroconchia</taxon>
        <taxon>Palaeoheterodonta</taxon>
        <taxon>Unionida</taxon>
        <taxon>Unionoidea</taxon>
        <taxon>Unionidae</taxon>
        <taxon>Unioninae</taxon>
        <taxon>Sinanodonta</taxon>
    </lineage>
</organism>
<dbReference type="InterPro" id="IPR047153">
    <property type="entry name" value="TRIM45/56/19-like"/>
</dbReference>
<dbReference type="PROSITE" id="PS00518">
    <property type="entry name" value="ZF_RING_1"/>
    <property type="match status" value="1"/>
</dbReference>
<keyword evidence="2 4" id="KW-0863">Zinc-finger</keyword>
<sequence>MAVTSSVEVNSLRCPMCLESFKHPRAFPCMHTFCEDCIKSYISNQDGASEERTEIKCYVCNRATRAQTKGLDAAEWARTFPVNNLVSINQNINKNEERRCDPCWSKELHSTAKTFCKECGELLCEECKKYHKMFKAFKSHSLVEADDAMKKPEESLQYLHQQKCAQHIDVKVEYFCKNHDVLCCAKCITTNHRKCDSVMDLEQFALDIAQNGKTDELRSKLTELYANLATVIVMSERNTRAFKTRTNCIMEKTKTIKDQINTMTVQFEESITHQCQQLNTAEDTANAETRAKCESLKAAIQGSIKFLDAVLQMGNGLQASVTRQKILEQTKEYESIVSKEMLKVKEAKEVQLGIPENVEEFIRLVASKNARVQVRVGQCLEKVIRDCES</sequence>
<dbReference type="PROSITE" id="PS50119">
    <property type="entry name" value="ZF_BBOX"/>
    <property type="match status" value="1"/>
</dbReference>
<name>A0ABD3VIB5_SINWO</name>
<evidence type="ECO:0000259" key="6">
    <source>
        <dbReference type="PROSITE" id="PS50119"/>
    </source>
</evidence>
<evidence type="ECO:0000259" key="5">
    <source>
        <dbReference type="PROSITE" id="PS50089"/>
    </source>
</evidence>
<dbReference type="InterPro" id="IPR013083">
    <property type="entry name" value="Znf_RING/FYVE/PHD"/>
</dbReference>
<evidence type="ECO:0000313" key="8">
    <source>
        <dbReference type="Proteomes" id="UP001634394"/>
    </source>
</evidence>
<keyword evidence="8" id="KW-1185">Reference proteome</keyword>
<feature type="domain" description="B box-type" evidence="6">
    <location>
        <begin position="95"/>
        <end position="145"/>
    </location>
</feature>
<proteinExistence type="predicted"/>
<dbReference type="InterPro" id="IPR000315">
    <property type="entry name" value="Znf_B-box"/>
</dbReference>
<gene>
    <name evidence="7" type="ORF">ACJMK2_010407</name>
</gene>
<dbReference type="SMART" id="SM00184">
    <property type="entry name" value="RING"/>
    <property type="match status" value="1"/>
</dbReference>
<dbReference type="CDD" id="cd19757">
    <property type="entry name" value="Bbox1"/>
    <property type="match status" value="1"/>
</dbReference>
<keyword evidence="1" id="KW-0479">Metal-binding</keyword>
<keyword evidence="3" id="KW-0862">Zinc</keyword>
<evidence type="ECO:0000256" key="1">
    <source>
        <dbReference type="ARBA" id="ARBA00022723"/>
    </source>
</evidence>
<evidence type="ECO:0000256" key="2">
    <source>
        <dbReference type="ARBA" id="ARBA00022771"/>
    </source>
</evidence>
<dbReference type="SUPFAM" id="SSF57845">
    <property type="entry name" value="B-box zinc-binding domain"/>
    <property type="match status" value="1"/>
</dbReference>
<evidence type="ECO:0000256" key="4">
    <source>
        <dbReference type="PROSITE-ProRule" id="PRU00024"/>
    </source>
</evidence>
<evidence type="ECO:0000256" key="3">
    <source>
        <dbReference type="ARBA" id="ARBA00022833"/>
    </source>
</evidence>
<reference evidence="7 8" key="1">
    <citation type="submission" date="2024-11" db="EMBL/GenBank/DDBJ databases">
        <title>Chromosome-level genome assembly of the freshwater bivalve Anodonta woodiana.</title>
        <authorList>
            <person name="Chen X."/>
        </authorList>
    </citation>
    <scope>NUCLEOTIDE SEQUENCE [LARGE SCALE GENOMIC DNA]</scope>
    <source>
        <strain evidence="7">MN2024</strain>
        <tissue evidence="7">Gills</tissue>
    </source>
</reference>
<dbReference type="InterPro" id="IPR001841">
    <property type="entry name" value="Znf_RING"/>
</dbReference>
<dbReference type="PROSITE" id="PS50089">
    <property type="entry name" value="ZF_RING_2"/>
    <property type="match status" value="1"/>
</dbReference>
<dbReference type="AlphaFoldDB" id="A0ABD3VIB5"/>
<dbReference type="Gene3D" id="3.30.160.60">
    <property type="entry name" value="Classic Zinc Finger"/>
    <property type="match status" value="1"/>
</dbReference>
<dbReference type="InterPro" id="IPR017907">
    <property type="entry name" value="Znf_RING_CS"/>
</dbReference>
<dbReference type="GO" id="GO:0008270">
    <property type="term" value="F:zinc ion binding"/>
    <property type="evidence" value="ECO:0007669"/>
    <property type="project" value="UniProtKB-KW"/>
</dbReference>
<dbReference type="PANTHER" id="PTHR25462:SF296">
    <property type="entry name" value="MEIOTIC P26, ISOFORM F"/>
    <property type="match status" value="1"/>
</dbReference>
<dbReference type="InterPro" id="IPR027370">
    <property type="entry name" value="Znf-RING_euk"/>
</dbReference>
<dbReference type="EMBL" id="JBJQND010000012">
    <property type="protein sequence ID" value="KAL3860260.1"/>
    <property type="molecule type" value="Genomic_DNA"/>
</dbReference>
<dbReference type="Gene3D" id="3.30.40.10">
    <property type="entry name" value="Zinc/RING finger domain, C3HC4 (zinc finger)"/>
    <property type="match status" value="1"/>
</dbReference>
<dbReference type="SUPFAM" id="SSF57850">
    <property type="entry name" value="RING/U-box"/>
    <property type="match status" value="1"/>
</dbReference>
<accession>A0ABD3VIB5</accession>
<dbReference type="Pfam" id="PF13445">
    <property type="entry name" value="zf-RING_UBOX"/>
    <property type="match status" value="1"/>
</dbReference>
<protein>
    <submittedName>
        <fullName evidence="7">Uncharacterized protein</fullName>
    </submittedName>
</protein>